<evidence type="ECO:0000313" key="1">
    <source>
        <dbReference type="EMBL" id="UZA04830.1"/>
    </source>
</evidence>
<protein>
    <submittedName>
        <fullName evidence="1">Uncharacterized protein</fullName>
    </submittedName>
</protein>
<dbReference type="EMBL" id="CP087831">
    <property type="protein sequence ID" value="UZA04830.1"/>
    <property type="molecule type" value="Genomic_DNA"/>
</dbReference>
<evidence type="ECO:0000313" key="2">
    <source>
        <dbReference type="Proteomes" id="UP001163632"/>
    </source>
</evidence>
<name>A0ABY6MD51_MORBO</name>
<dbReference type="RefSeq" id="WP_264697427.1">
    <property type="nucleotide sequence ID" value="NZ_CP087831.1"/>
</dbReference>
<accession>A0ABY6MD51</accession>
<reference evidence="1" key="1">
    <citation type="journal article" date="2022" name="BMC Microbiol.">
        <title>Whole genome sequencing of Moraxella bovis strains from North America reveals two genotypes with different genetic determinants.</title>
        <authorList>
            <person name="Wynn E.L."/>
            <person name="Hille M.M."/>
            <person name="Loy J.D."/>
            <person name="Schuller G."/>
            <person name="Kuhn K.L."/>
            <person name="Dickey A.M."/>
            <person name="Bono J.L."/>
            <person name="Clawson M.L."/>
        </authorList>
    </citation>
    <scope>NUCLEOTIDE SEQUENCE</scope>
    <source>
        <strain evidence="1">SAM102599</strain>
    </source>
</reference>
<dbReference type="Proteomes" id="UP001163632">
    <property type="component" value="Plasmid unnamed1"/>
</dbReference>
<proteinExistence type="predicted"/>
<geneLocation type="plasmid" evidence="1 2">
    <name>unnamed1</name>
</geneLocation>
<keyword evidence="2" id="KW-1185">Reference proteome</keyword>
<keyword evidence="1" id="KW-0614">Plasmid</keyword>
<sequence length="285" mass="33133">MRLIKGIFVQRKKRIILLFFIFSIFIYLNSNAKSSLFTDNHIGINFYPREPNGNIDAFRDGGPILVIRKSDSLKDCDIYQYEQNLEVYFSQNKDGSKKYDTPLSSVNEKYFLGFSCIPKNQDLAKFTFSYAILPDSKTYWVNENNFDLGTKNNYYGKGYYNNACINICYDIFGKSYKDNYGKNYKGSYEWEKTGLKIIQKTAEELPESAWQTYTINIKDELKKANKAGAICGGSIFSNNIFTDKTLIINISQSFLDENNNLTLKEPRFFVHNYYYCSYIPDSGFR</sequence>
<gene>
    <name evidence="1" type="ORF">LP092_15240</name>
</gene>
<organism evidence="1 2">
    <name type="scientific">Moraxella bovis</name>
    <dbReference type="NCBI Taxonomy" id="476"/>
    <lineage>
        <taxon>Bacteria</taxon>
        <taxon>Pseudomonadati</taxon>
        <taxon>Pseudomonadota</taxon>
        <taxon>Gammaproteobacteria</taxon>
        <taxon>Moraxellales</taxon>
        <taxon>Moraxellaceae</taxon>
        <taxon>Moraxella</taxon>
    </lineage>
</organism>